<dbReference type="AlphaFoldDB" id="A0A7G2CCA5"/>
<proteinExistence type="predicted"/>
<name>A0A7G2CCA5_9TRYP</name>
<organism evidence="2 3">
    <name type="scientific">Angomonas deanei</name>
    <dbReference type="NCBI Taxonomy" id="59799"/>
    <lineage>
        <taxon>Eukaryota</taxon>
        <taxon>Discoba</taxon>
        <taxon>Euglenozoa</taxon>
        <taxon>Kinetoplastea</taxon>
        <taxon>Metakinetoplastina</taxon>
        <taxon>Trypanosomatida</taxon>
        <taxon>Trypanosomatidae</taxon>
        <taxon>Strigomonadinae</taxon>
        <taxon>Angomonas</taxon>
    </lineage>
</organism>
<accession>A0A7G2CCA5</accession>
<evidence type="ECO:0000256" key="1">
    <source>
        <dbReference type="SAM" id="MobiDB-lite"/>
    </source>
</evidence>
<dbReference type="EMBL" id="LR877153">
    <property type="protein sequence ID" value="CAD2217448.1"/>
    <property type="molecule type" value="Genomic_DNA"/>
</dbReference>
<reference evidence="2 3" key="1">
    <citation type="submission" date="2020-08" db="EMBL/GenBank/DDBJ databases">
        <authorList>
            <person name="Newling K."/>
            <person name="Davey J."/>
            <person name="Forrester S."/>
        </authorList>
    </citation>
    <scope>NUCLEOTIDE SEQUENCE [LARGE SCALE GENOMIC DNA]</scope>
    <source>
        <strain evidence="3">Crithidia deanei Carvalho (ATCC PRA-265)</strain>
    </source>
</reference>
<keyword evidence="3" id="KW-1185">Reference proteome</keyword>
<feature type="region of interest" description="Disordered" evidence="1">
    <location>
        <begin position="326"/>
        <end position="364"/>
    </location>
</feature>
<gene>
    <name evidence="2" type="ORF">ADEAN_000492600</name>
</gene>
<dbReference type="VEuPathDB" id="TriTrypDB:ADEAN_000492600"/>
<evidence type="ECO:0000313" key="2">
    <source>
        <dbReference type="EMBL" id="CAD2217448.1"/>
    </source>
</evidence>
<dbReference type="Proteomes" id="UP000515908">
    <property type="component" value="Chromosome 09"/>
</dbReference>
<protein>
    <submittedName>
        <fullName evidence="2">Uncharacterized protein</fullName>
    </submittedName>
</protein>
<feature type="region of interest" description="Disordered" evidence="1">
    <location>
        <begin position="1"/>
        <end position="46"/>
    </location>
</feature>
<sequence>MSQKEPLPNGALPFPEDPNTPSEPERFSHEVPWKEPREAQDTPHKRELDEYESILNEHNVPESEIRIRRSMLADMYYLQTCPDDVRDSLKEFLKLRYSVYNPPVAPQPTQTREESGIRELVKEFMRHSERLETARVHPHLEEVEVLFRQLKTDLEVSSTSWREEARAQFYVKAREKKLTKNEVILGCCLLIWDIAKFEGGLMRLMALLFLEKSESSRIKLHNVMILSLSPPQIKIEFGKYLEEFKVPLFPTRSCLQDMNEEILQEVRGFSGGSSKAPAYLKFYRDGVEKSEFLGGGISKENEQEIALLRRTVTSQQETIAALTLRLQNNQPTSNRGRGGRGRGYGRGNSTALQDDYGNPLPKNS</sequence>
<feature type="compositionally biased region" description="Basic and acidic residues" evidence="1">
    <location>
        <begin position="23"/>
        <end position="46"/>
    </location>
</feature>
<evidence type="ECO:0000313" key="3">
    <source>
        <dbReference type="Proteomes" id="UP000515908"/>
    </source>
</evidence>